<dbReference type="PANTHER" id="PTHR24148">
    <property type="entry name" value="ANKYRIN REPEAT DOMAIN-CONTAINING PROTEIN 39 HOMOLOG-RELATED"/>
    <property type="match status" value="1"/>
</dbReference>
<dbReference type="AlphaFoldDB" id="A0A4Z1PWQ3"/>
<dbReference type="STRING" id="86259.A0A4Z1PWQ3"/>
<proteinExistence type="predicted"/>
<evidence type="ECO:0000259" key="1">
    <source>
        <dbReference type="Pfam" id="PF06985"/>
    </source>
</evidence>
<organism evidence="2 3">
    <name type="scientific">Venturia nashicola</name>
    <dbReference type="NCBI Taxonomy" id="86259"/>
    <lineage>
        <taxon>Eukaryota</taxon>
        <taxon>Fungi</taxon>
        <taxon>Dikarya</taxon>
        <taxon>Ascomycota</taxon>
        <taxon>Pezizomycotina</taxon>
        <taxon>Dothideomycetes</taxon>
        <taxon>Pleosporomycetidae</taxon>
        <taxon>Venturiales</taxon>
        <taxon>Venturiaceae</taxon>
        <taxon>Venturia</taxon>
    </lineage>
</organism>
<keyword evidence="3" id="KW-1185">Reference proteome</keyword>
<evidence type="ECO:0000313" key="2">
    <source>
        <dbReference type="EMBL" id="TID27860.1"/>
    </source>
</evidence>
<gene>
    <name evidence="2" type="ORF">E6O75_ATG00627</name>
</gene>
<feature type="domain" description="Heterokaryon incompatibility" evidence="1">
    <location>
        <begin position="51"/>
        <end position="202"/>
    </location>
</feature>
<dbReference type="OrthoDB" id="194358at2759"/>
<evidence type="ECO:0000313" key="3">
    <source>
        <dbReference type="Proteomes" id="UP000298493"/>
    </source>
</evidence>
<dbReference type="Proteomes" id="UP000298493">
    <property type="component" value="Unassembled WGS sequence"/>
</dbReference>
<reference evidence="2 3" key="1">
    <citation type="submission" date="2019-04" db="EMBL/GenBank/DDBJ databases">
        <title>High contiguity whole genome sequence and gene annotation resource for two Venturia nashicola isolates.</title>
        <authorList>
            <person name="Prokchorchik M."/>
            <person name="Won K."/>
            <person name="Lee Y."/>
            <person name="Choi E.D."/>
            <person name="Segonzac C."/>
            <person name="Sohn K.H."/>
        </authorList>
    </citation>
    <scope>NUCLEOTIDE SEQUENCE [LARGE SCALE GENOMIC DNA]</scope>
    <source>
        <strain evidence="2 3">PRI2</strain>
    </source>
</reference>
<dbReference type="EMBL" id="SNSC02000001">
    <property type="protein sequence ID" value="TID27860.1"/>
    <property type="molecule type" value="Genomic_DNA"/>
</dbReference>
<comment type="caution">
    <text evidence="2">The sequence shown here is derived from an EMBL/GenBank/DDBJ whole genome shotgun (WGS) entry which is preliminary data.</text>
</comment>
<dbReference type="InterPro" id="IPR052895">
    <property type="entry name" value="HetReg/Transcr_Mod"/>
</dbReference>
<accession>A0A4Z1PWQ3</accession>
<dbReference type="Pfam" id="PF06985">
    <property type="entry name" value="HET"/>
    <property type="match status" value="1"/>
</dbReference>
<sequence length="580" mass="66122">MAPSDLHSTGKFQYEPLRPADASIRVLQVCAGRNDEQLQCLMRHISLEEEYVCLSYTWGTDAATHPVIINNQVFLVRDSLWAFLLQARTMNKFQCMPIWIDAITINQDDIEEKNVQVALMGDIYEQAQEVVVWLGEGDEMVEKAFKFVNQYANTGDLSVEPMSESDIMPVLLANNQGIKRYWDAFDTLSALVYFSRMWIVQEFLLAKSLTLRYGENVMPLNTLLNLCLFIEQSKGPPGAAEDIGDLKINQSPCGALVKQRFYSLFGLNRSYGVNRIALNFPLLFRRFRHQGCFDARDKVYALRAMDPKMKDFPVDYAASPILLLPQIYEYSQSWDVSTGWSILRTLGLSHDEVFSETKDCFPGKTWKTSINDVGVLGPKGMACSRRQVDWEEFTLPNGDLGEYCQYIEEVEFQSDSDECNVVREGDILLRPGWLNMFLVVRGPSEDTIALLDEIHSNTTDGDYASNQNITALNEILSTFTIVGALPIHPDHTSRLAIAREEDVGSERDGEPLLLTLTKEMDDFVEGLKGVIFRAHRLDFTLSLTWQHLLAFWRVLDKPGLLRENMVANRKKIENWSFYCN</sequence>
<name>A0A4Z1PWQ3_9PEZI</name>
<protein>
    <submittedName>
        <fullName evidence="2">Heterokaryon incompatibility protein-domain-containing protein</fullName>
    </submittedName>
</protein>
<dbReference type="InterPro" id="IPR010730">
    <property type="entry name" value="HET"/>
</dbReference>
<dbReference type="PANTHER" id="PTHR24148:SF73">
    <property type="entry name" value="HET DOMAIN PROTEIN (AFU_ORTHOLOGUE AFUA_8G01020)"/>
    <property type="match status" value="1"/>
</dbReference>